<dbReference type="Proteomes" id="UP001152795">
    <property type="component" value="Unassembled WGS sequence"/>
</dbReference>
<protein>
    <submittedName>
        <fullName evidence="2">Uncharacterized protein</fullName>
    </submittedName>
</protein>
<evidence type="ECO:0000256" key="1">
    <source>
        <dbReference type="SAM" id="MobiDB-lite"/>
    </source>
</evidence>
<dbReference type="PANTHER" id="PTHR33309:SF1">
    <property type="entry name" value="MYB_SANT-LIKE DNA-BINDING DOMAIN-CONTAINING PROTEIN"/>
    <property type="match status" value="1"/>
</dbReference>
<feature type="region of interest" description="Disordered" evidence="1">
    <location>
        <begin position="135"/>
        <end position="163"/>
    </location>
</feature>
<organism evidence="2 3">
    <name type="scientific">Paramuricea clavata</name>
    <name type="common">Red gorgonian</name>
    <name type="synonym">Violescent sea-whip</name>
    <dbReference type="NCBI Taxonomy" id="317549"/>
    <lineage>
        <taxon>Eukaryota</taxon>
        <taxon>Metazoa</taxon>
        <taxon>Cnidaria</taxon>
        <taxon>Anthozoa</taxon>
        <taxon>Octocorallia</taxon>
        <taxon>Malacalcyonacea</taxon>
        <taxon>Plexauridae</taxon>
        <taxon>Paramuricea</taxon>
    </lineage>
</organism>
<evidence type="ECO:0000313" key="3">
    <source>
        <dbReference type="Proteomes" id="UP001152795"/>
    </source>
</evidence>
<name>A0A6S7HIA6_PARCT</name>
<dbReference type="AlphaFoldDB" id="A0A6S7HIA6"/>
<comment type="caution">
    <text evidence="2">The sequence shown here is derived from an EMBL/GenBank/DDBJ whole genome shotgun (WGS) entry which is preliminary data.</text>
</comment>
<sequence length="249" mass="29578">MSENKTNENNTVGIKPQKEKKFRWKSKHDISLLIEVISTEPYRWRHGSRERGEAFRRVAENLKLIPNSAFPISLNQRGVRTRFFELLDSFKRQEGTEARATGIDAEFDEKTQLLMDIHNRMKDFELGFVQEIEKKQEQQEKEKATTEEMRRKASVLLGETSQRKELVTPSKKRKSTEFVEYLKQKEEGNRLNTARQLNNREEELKLEKQKLDLQQGMQNQMLEQLRMQQQSQVAMFNLFQTFSDKFKSQ</sequence>
<gene>
    <name evidence="2" type="ORF">PACLA_8A081304</name>
</gene>
<evidence type="ECO:0000313" key="2">
    <source>
        <dbReference type="EMBL" id="CAB4004039.1"/>
    </source>
</evidence>
<dbReference type="EMBL" id="CACRXK020004790">
    <property type="protein sequence ID" value="CAB4004039.1"/>
    <property type="molecule type" value="Genomic_DNA"/>
</dbReference>
<proteinExistence type="predicted"/>
<dbReference type="PANTHER" id="PTHR33309">
    <property type="entry name" value="KERATIN, ULTRA HIGH-SULFUR MATRIX PROTEIN-LIKE"/>
    <property type="match status" value="1"/>
</dbReference>
<keyword evidence="3" id="KW-1185">Reference proteome</keyword>
<accession>A0A6S7HIA6</accession>
<feature type="compositionally biased region" description="Basic and acidic residues" evidence="1">
    <location>
        <begin position="135"/>
        <end position="151"/>
    </location>
</feature>
<dbReference type="OrthoDB" id="2158812at2759"/>
<reference evidence="2" key="1">
    <citation type="submission" date="2020-04" db="EMBL/GenBank/DDBJ databases">
        <authorList>
            <person name="Alioto T."/>
            <person name="Alioto T."/>
            <person name="Gomez Garrido J."/>
        </authorList>
    </citation>
    <scope>NUCLEOTIDE SEQUENCE</scope>
    <source>
        <strain evidence="2">A484AB</strain>
    </source>
</reference>